<feature type="chain" id="PRO_5014466255" evidence="1">
    <location>
        <begin position="20"/>
        <end position="83"/>
    </location>
</feature>
<evidence type="ECO:0000313" key="2">
    <source>
        <dbReference type="EMBL" id="PNG27229.1"/>
    </source>
</evidence>
<dbReference type="RefSeq" id="WP_102842427.1">
    <property type="nucleotide sequence ID" value="NZ_PDZR01000002.1"/>
</dbReference>
<feature type="signal peptide" evidence="1">
    <location>
        <begin position="1"/>
        <end position="19"/>
    </location>
</feature>
<organism evidence="2 3">
    <name type="scientific">Methylocella silvestris</name>
    <dbReference type="NCBI Taxonomy" id="199596"/>
    <lineage>
        <taxon>Bacteria</taxon>
        <taxon>Pseudomonadati</taxon>
        <taxon>Pseudomonadota</taxon>
        <taxon>Alphaproteobacteria</taxon>
        <taxon>Hyphomicrobiales</taxon>
        <taxon>Beijerinckiaceae</taxon>
        <taxon>Methylocella</taxon>
    </lineage>
</organism>
<gene>
    <name evidence="2" type="ORF">CR492_03860</name>
</gene>
<dbReference type="EMBL" id="PDZR01000002">
    <property type="protein sequence ID" value="PNG27229.1"/>
    <property type="molecule type" value="Genomic_DNA"/>
</dbReference>
<keyword evidence="1" id="KW-0732">Signal</keyword>
<evidence type="ECO:0000313" key="3">
    <source>
        <dbReference type="Proteomes" id="UP000236286"/>
    </source>
</evidence>
<comment type="caution">
    <text evidence="2">The sequence shown here is derived from an EMBL/GenBank/DDBJ whole genome shotgun (WGS) entry which is preliminary data.</text>
</comment>
<name>A0A2J7TKD0_METSI</name>
<evidence type="ECO:0000256" key="1">
    <source>
        <dbReference type="SAM" id="SignalP"/>
    </source>
</evidence>
<proteinExistence type="predicted"/>
<reference evidence="2 3" key="1">
    <citation type="submission" date="2017-10" db="EMBL/GenBank/DDBJ databases">
        <title>Genome announcement of Methylocella silvestris TVC from permafrost.</title>
        <authorList>
            <person name="Wang J."/>
            <person name="Geng K."/>
            <person name="Ul-Haque F."/>
            <person name="Crombie A.T."/>
            <person name="Street L.E."/>
            <person name="Wookey P.A."/>
            <person name="Murrell J.C."/>
            <person name="Pratscher J."/>
        </authorList>
    </citation>
    <scope>NUCLEOTIDE SEQUENCE [LARGE SCALE GENOMIC DNA]</scope>
    <source>
        <strain evidence="2 3">TVC</strain>
    </source>
</reference>
<sequence length="83" mass="9174">MARSRFVFSLLGLCLGAFALPGSGAANSLGDVDGLPFFGRPYPYGYVYHRPPAECYDVSPVDTPDGWRWKITWICDGHVTAKY</sequence>
<accession>A0A2J7TKD0</accession>
<dbReference type="Proteomes" id="UP000236286">
    <property type="component" value="Unassembled WGS sequence"/>
</dbReference>
<dbReference type="OrthoDB" id="8447866at2"/>
<protein>
    <submittedName>
        <fullName evidence="2">Uncharacterized protein</fullName>
    </submittedName>
</protein>
<dbReference type="AlphaFoldDB" id="A0A2J7TKD0"/>